<protein>
    <submittedName>
        <fullName evidence="1">Uncharacterized protein</fullName>
    </submittedName>
</protein>
<dbReference type="AlphaFoldDB" id="A0A9X2BBV6"/>
<name>A0A9X2BBV6_9BACL</name>
<evidence type="ECO:0000313" key="1">
    <source>
        <dbReference type="EMBL" id="MCK6256269.1"/>
    </source>
</evidence>
<dbReference type="RefSeq" id="WP_248251968.1">
    <property type="nucleotide sequence ID" value="NZ_JAIWJX010000002.1"/>
</dbReference>
<sequence>MAILEKLLSLFQFRSSSLEEDEYISCPECEGTGEFDTDTACEYCDRKGKIEETEYYEMLAKGDFEEL</sequence>
<dbReference type="Proteomes" id="UP001139011">
    <property type="component" value="Unassembled WGS sequence"/>
</dbReference>
<comment type="caution">
    <text evidence="1">The sequence shown here is derived from an EMBL/GenBank/DDBJ whole genome shotgun (WGS) entry which is preliminary data.</text>
</comment>
<keyword evidence="2" id="KW-1185">Reference proteome</keyword>
<reference evidence="1" key="1">
    <citation type="submission" date="2021-09" db="EMBL/GenBank/DDBJ databases">
        <title>Genome analysis of Fictibacillus sp. KIGAM418 isolated from marine sediment.</title>
        <authorList>
            <person name="Seo M.-J."/>
            <person name="Cho E.-S."/>
            <person name="Hwang C.Y."/>
        </authorList>
    </citation>
    <scope>NUCLEOTIDE SEQUENCE</scope>
    <source>
        <strain evidence="1">KIGAM418</strain>
    </source>
</reference>
<dbReference type="Gene3D" id="6.20.20.10">
    <property type="match status" value="1"/>
</dbReference>
<dbReference type="EMBL" id="JAIWJX010000002">
    <property type="protein sequence ID" value="MCK6256269.1"/>
    <property type="molecule type" value="Genomic_DNA"/>
</dbReference>
<proteinExistence type="predicted"/>
<evidence type="ECO:0000313" key="2">
    <source>
        <dbReference type="Proteomes" id="UP001139011"/>
    </source>
</evidence>
<organism evidence="1 2">
    <name type="scientific">Fictibacillus marinisediminis</name>
    <dbReference type="NCBI Taxonomy" id="2878389"/>
    <lineage>
        <taxon>Bacteria</taxon>
        <taxon>Bacillati</taxon>
        <taxon>Bacillota</taxon>
        <taxon>Bacilli</taxon>
        <taxon>Bacillales</taxon>
        <taxon>Fictibacillaceae</taxon>
        <taxon>Fictibacillus</taxon>
    </lineage>
</organism>
<accession>A0A9X2BBV6</accession>
<gene>
    <name evidence="1" type="ORF">LCY76_06630</name>
</gene>